<protein>
    <submittedName>
        <fullName evidence="3">Uncharacterized protein</fullName>
    </submittedName>
</protein>
<evidence type="ECO:0000313" key="3">
    <source>
        <dbReference type="EMBL" id="KVH97694.1"/>
    </source>
</evidence>
<keyword evidence="2" id="KW-0472">Membrane</keyword>
<dbReference type="Proteomes" id="UP000243975">
    <property type="component" value="Unassembled WGS sequence"/>
</dbReference>
<organism evidence="3 4">
    <name type="scientific">Cynara cardunculus var. scolymus</name>
    <name type="common">Globe artichoke</name>
    <name type="synonym">Cynara scolymus</name>
    <dbReference type="NCBI Taxonomy" id="59895"/>
    <lineage>
        <taxon>Eukaryota</taxon>
        <taxon>Viridiplantae</taxon>
        <taxon>Streptophyta</taxon>
        <taxon>Embryophyta</taxon>
        <taxon>Tracheophyta</taxon>
        <taxon>Spermatophyta</taxon>
        <taxon>Magnoliopsida</taxon>
        <taxon>eudicotyledons</taxon>
        <taxon>Gunneridae</taxon>
        <taxon>Pentapetalae</taxon>
        <taxon>asterids</taxon>
        <taxon>campanulids</taxon>
        <taxon>Asterales</taxon>
        <taxon>Asteraceae</taxon>
        <taxon>Carduoideae</taxon>
        <taxon>Cardueae</taxon>
        <taxon>Carduinae</taxon>
        <taxon>Cynara</taxon>
    </lineage>
</organism>
<dbReference type="EMBL" id="LEKV01003821">
    <property type="protein sequence ID" value="KVH97694.1"/>
    <property type="molecule type" value="Genomic_DNA"/>
</dbReference>
<feature type="non-terminal residue" evidence="3">
    <location>
        <position position="1"/>
    </location>
</feature>
<keyword evidence="4" id="KW-1185">Reference proteome</keyword>
<dbReference type="AlphaFoldDB" id="A0A103XVK4"/>
<evidence type="ECO:0000256" key="1">
    <source>
        <dbReference type="SAM" id="MobiDB-lite"/>
    </source>
</evidence>
<feature type="region of interest" description="Disordered" evidence="1">
    <location>
        <begin position="1"/>
        <end position="25"/>
    </location>
</feature>
<keyword evidence="2" id="KW-1133">Transmembrane helix</keyword>
<proteinExistence type="predicted"/>
<reference evidence="3 4" key="1">
    <citation type="journal article" date="2016" name="Sci. Rep.">
        <title>The genome sequence of the outbreeding globe artichoke constructed de novo incorporating a phase-aware low-pass sequencing strategy of F1 progeny.</title>
        <authorList>
            <person name="Scaglione D."/>
            <person name="Reyes-Chin-Wo S."/>
            <person name="Acquadro A."/>
            <person name="Froenicke L."/>
            <person name="Portis E."/>
            <person name="Beitel C."/>
            <person name="Tirone M."/>
            <person name="Mauro R."/>
            <person name="Lo Monaco A."/>
            <person name="Mauromicale G."/>
            <person name="Faccioli P."/>
            <person name="Cattivelli L."/>
            <person name="Rieseberg L."/>
            <person name="Michelmore R."/>
            <person name="Lanteri S."/>
        </authorList>
    </citation>
    <scope>NUCLEOTIDE SEQUENCE [LARGE SCALE GENOMIC DNA]</scope>
    <source>
        <strain evidence="3">2C</strain>
    </source>
</reference>
<comment type="caution">
    <text evidence="3">The sequence shown here is derived from an EMBL/GenBank/DDBJ whole genome shotgun (WGS) entry which is preliminary data.</text>
</comment>
<sequence length="217" mass="23459">MSAVGNGIGATKSVDPITSPSRRRQSLDPINEIDSSLARKTAAFAISCGPSVLPLRFENTVEFSSILKNLIASGVDATPPVIEHILAVVMMLPLHFGIITRAACLVPKNTPIRLTLITRSKSALSLSKMLSFGSSTIPALLTMISNFPCLATVVLMAFSTSDSRVMSQYTLNTQVLANQLPQVIFDIKNNYFCSMLYERPHNTFSNALSSTSNDGYL</sequence>
<evidence type="ECO:0000313" key="4">
    <source>
        <dbReference type="Proteomes" id="UP000243975"/>
    </source>
</evidence>
<evidence type="ECO:0000256" key="2">
    <source>
        <dbReference type="SAM" id="Phobius"/>
    </source>
</evidence>
<accession>A0A103XVK4</accession>
<gene>
    <name evidence="3" type="ORF">Ccrd_000198</name>
</gene>
<keyword evidence="2" id="KW-0812">Transmembrane</keyword>
<feature type="transmembrane region" description="Helical" evidence="2">
    <location>
        <begin position="137"/>
        <end position="158"/>
    </location>
</feature>
<name>A0A103XVK4_CYNCS</name>
<dbReference type="Gramene" id="KVH97694">
    <property type="protein sequence ID" value="KVH97694"/>
    <property type="gene ID" value="Ccrd_000198"/>
</dbReference>